<name>A0ABT5ZE62_9ACTN</name>
<dbReference type="SUPFAM" id="SSF46785">
    <property type="entry name" value="Winged helix' DNA-binding domain"/>
    <property type="match status" value="1"/>
</dbReference>
<dbReference type="PANTHER" id="PTHR33164">
    <property type="entry name" value="TRANSCRIPTIONAL REGULATOR, MARR FAMILY"/>
    <property type="match status" value="1"/>
</dbReference>
<reference evidence="3 4" key="1">
    <citation type="submission" date="2023-03" db="EMBL/GenBank/DDBJ databases">
        <title>Draft genome sequence of Streptomyces sp. RB6PN23 isolated from peat swamp forest in Thailand.</title>
        <authorList>
            <person name="Klaysubun C."/>
            <person name="Duangmal K."/>
        </authorList>
    </citation>
    <scope>NUCLEOTIDE SEQUENCE [LARGE SCALE GENOMIC DNA]</scope>
    <source>
        <strain evidence="3 4">RB6PN23</strain>
    </source>
</reference>
<dbReference type="InterPro" id="IPR039422">
    <property type="entry name" value="MarR/SlyA-like"/>
</dbReference>
<dbReference type="InterPro" id="IPR036388">
    <property type="entry name" value="WH-like_DNA-bd_sf"/>
</dbReference>
<dbReference type="EMBL" id="JARJBC010000001">
    <property type="protein sequence ID" value="MDF3288125.1"/>
    <property type="molecule type" value="Genomic_DNA"/>
</dbReference>
<comment type="caution">
    <text evidence="3">The sequence shown here is derived from an EMBL/GenBank/DDBJ whole genome shotgun (WGS) entry which is preliminary data.</text>
</comment>
<gene>
    <name evidence="3" type="ORF">P3G67_02530</name>
</gene>
<evidence type="ECO:0000259" key="2">
    <source>
        <dbReference type="PROSITE" id="PS50995"/>
    </source>
</evidence>
<keyword evidence="4" id="KW-1185">Reference proteome</keyword>
<feature type="region of interest" description="Disordered" evidence="1">
    <location>
        <begin position="1"/>
        <end position="23"/>
    </location>
</feature>
<accession>A0ABT5ZE62</accession>
<sequence length="176" mass="18794">MSKRAPITDSSPPPADSQQGAAESADEVVTAVLTASRLLVAVSARSLASVEETLTLPQFRMLVILDSRGAMNISRLGEHLDVIPSTAMRMVDRLVAAGMLEREASPANRREVFIDLTDAGRRVVREATERRRAEIARIVAAMPPAQRTGLVAALQAFTEAGGEPTAHERPGVGSAW</sequence>
<dbReference type="RefSeq" id="WP_269859151.1">
    <property type="nucleotide sequence ID" value="NZ_JARJBC010000001.1"/>
</dbReference>
<dbReference type="SMART" id="SM00347">
    <property type="entry name" value="HTH_MARR"/>
    <property type="match status" value="1"/>
</dbReference>
<dbReference type="PROSITE" id="PS50995">
    <property type="entry name" value="HTH_MARR_2"/>
    <property type="match status" value="1"/>
</dbReference>
<protein>
    <submittedName>
        <fullName evidence="3">MarR family transcriptional regulator</fullName>
    </submittedName>
</protein>
<dbReference type="Gene3D" id="1.10.10.10">
    <property type="entry name" value="Winged helix-like DNA-binding domain superfamily/Winged helix DNA-binding domain"/>
    <property type="match status" value="1"/>
</dbReference>
<evidence type="ECO:0000313" key="3">
    <source>
        <dbReference type="EMBL" id="MDF3288125.1"/>
    </source>
</evidence>
<proteinExistence type="predicted"/>
<evidence type="ECO:0000313" key="4">
    <source>
        <dbReference type="Proteomes" id="UP001216579"/>
    </source>
</evidence>
<dbReference type="Proteomes" id="UP001216579">
    <property type="component" value="Unassembled WGS sequence"/>
</dbReference>
<dbReference type="InterPro" id="IPR036390">
    <property type="entry name" value="WH_DNA-bd_sf"/>
</dbReference>
<dbReference type="InterPro" id="IPR000835">
    <property type="entry name" value="HTH_MarR-typ"/>
</dbReference>
<dbReference type="PANTHER" id="PTHR33164:SF94">
    <property type="entry name" value="TRANSCRIPTIONAL REGULATORY PROTEIN-RELATED"/>
    <property type="match status" value="1"/>
</dbReference>
<organism evidence="3 4">
    <name type="scientific">Streptomyces silvisoli</name>
    <dbReference type="NCBI Taxonomy" id="3034235"/>
    <lineage>
        <taxon>Bacteria</taxon>
        <taxon>Bacillati</taxon>
        <taxon>Actinomycetota</taxon>
        <taxon>Actinomycetes</taxon>
        <taxon>Kitasatosporales</taxon>
        <taxon>Streptomycetaceae</taxon>
        <taxon>Streptomyces</taxon>
    </lineage>
</organism>
<feature type="domain" description="HTH marR-type" evidence="2">
    <location>
        <begin position="25"/>
        <end position="159"/>
    </location>
</feature>
<evidence type="ECO:0000256" key="1">
    <source>
        <dbReference type="SAM" id="MobiDB-lite"/>
    </source>
</evidence>
<dbReference type="Pfam" id="PF01047">
    <property type="entry name" value="MarR"/>
    <property type="match status" value="1"/>
</dbReference>